<dbReference type="EMBL" id="WISR01000286">
    <property type="protein sequence ID" value="MQW37917.1"/>
    <property type="molecule type" value="Genomic_DNA"/>
</dbReference>
<accession>A0AAW9U4G8</accession>
<dbReference type="CDD" id="cd03141">
    <property type="entry name" value="GATase1_Hsp31_like"/>
    <property type="match status" value="1"/>
</dbReference>
<keyword evidence="5" id="KW-0315">Glutamine amidotransferase</keyword>
<dbReference type="SUPFAM" id="SSF52317">
    <property type="entry name" value="Class I glutamine amidotransferase-like"/>
    <property type="match status" value="1"/>
</dbReference>
<organism evidence="5 6">
    <name type="scientific">Rhizobium meliloti</name>
    <name type="common">Ensifer meliloti</name>
    <name type="synonym">Sinorhizobium meliloti</name>
    <dbReference type="NCBI Taxonomy" id="382"/>
    <lineage>
        <taxon>Bacteria</taxon>
        <taxon>Pseudomonadati</taxon>
        <taxon>Pseudomonadota</taxon>
        <taxon>Alphaproteobacteria</taxon>
        <taxon>Hyphomicrobiales</taxon>
        <taxon>Rhizobiaceae</taxon>
        <taxon>Sinorhizobium/Ensifer group</taxon>
        <taxon>Sinorhizobium</taxon>
    </lineage>
</organism>
<name>A0AAW9U4G8_RHIML</name>
<dbReference type="PANTHER" id="PTHR48094">
    <property type="entry name" value="PROTEIN/NUCLEIC ACID DEGLYCASE DJ-1-RELATED"/>
    <property type="match status" value="1"/>
</dbReference>
<evidence type="ECO:0000313" key="5">
    <source>
        <dbReference type="EMBL" id="MQW37917.1"/>
    </source>
</evidence>
<dbReference type="GO" id="GO:0005737">
    <property type="term" value="C:cytoplasm"/>
    <property type="evidence" value="ECO:0007669"/>
    <property type="project" value="TreeGrafter"/>
</dbReference>
<dbReference type="AlphaFoldDB" id="A0AAW9U4G8"/>
<keyword evidence="2" id="KW-0456">Lyase</keyword>
<gene>
    <name evidence="5" type="ORF">GHK53_35580</name>
</gene>
<dbReference type="Proteomes" id="UP000429484">
    <property type="component" value="Unassembled WGS sequence"/>
</dbReference>
<evidence type="ECO:0000256" key="3">
    <source>
        <dbReference type="ARBA" id="ARBA00038493"/>
    </source>
</evidence>
<dbReference type="GO" id="GO:0019243">
    <property type="term" value="P:methylglyoxal catabolic process to D-lactate via S-lactoyl-glutathione"/>
    <property type="evidence" value="ECO:0007669"/>
    <property type="project" value="TreeGrafter"/>
</dbReference>
<feature type="domain" description="DJ-1/PfpI" evidence="4">
    <location>
        <begin position="33"/>
        <end position="218"/>
    </location>
</feature>
<dbReference type="Gene3D" id="3.40.50.880">
    <property type="match status" value="1"/>
</dbReference>
<evidence type="ECO:0000256" key="2">
    <source>
        <dbReference type="ARBA" id="ARBA00023239"/>
    </source>
</evidence>
<sequence>MTSATQDLKPVLFVLTSHSVKGETGESTGFYLGEVTHPLAVLDAAGIPVEFASIAGGEPPVDGLDLNDAVNARYWNSEGFRHAIRNTSRLSDVDPKDYSAIFFAGGHGAMWDFPTSPAVNSVARDIYEAGGVVAAVCHGPAALVNITLSSGAHLVAGKNVAAFTDDEERAVKLDKTVPFLLASTLSARGAHHHPAADWAAKIVVDGRLVTGQNPQSATGVGEALRDLLTA</sequence>
<keyword evidence="1" id="KW-0346">Stress response</keyword>
<evidence type="ECO:0000313" key="6">
    <source>
        <dbReference type="Proteomes" id="UP000429484"/>
    </source>
</evidence>
<evidence type="ECO:0000256" key="1">
    <source>
        <dbReference type="ARBA" id="ARBA00023016"/>
    </source>
</evidence>
<dbReference type="InterPro" id="IPR029062">
    <property type="entry name" value="Class_I_gatase-like"/>
</dbReference>
<comment type="caution">
    <text evidence="5">The sequence shown here is derived from an EMBL/GenBank/DDBJ whole genome shotgun (WGS) entry which is preliminary data.</text>
</comment>
<dbReference type="RefSeq" id="WP_014990288.1">
    <property type="nucleotide sequence ID" value="NZ_CP009145.1"/>
</dbReference>
<dbReference type="Pfam" id="PF01965">
    <property type="entry name" value="DJ-1_PfpI"/>
    <property type="match status" value="1"/>
</dbReference>
<dbReference type="InterPro" id="IPR050325">
    <property type="entry name" value="Prot/Nucl_acid_deglycase"/>
</dbReference>
<proteinExistence type="inferred from homology"/>
<reference evidence="5 6" key="1">
    <citation type="journal article" date="2013" name="Genome Biol.">
        <title>Comparative genomics of the core and accessory genomes of 48 Sinorhizobium strains comprising five genospecies.</title>
        <authorList>
            <person name="Sugawara M."/>
            <person name="Epstein B."/>
            <person name="Badgley B.D."/>
            <person name="Unno T."/>
            <person name="Xu L."/>
            <person name="Reese J."/>
            <person name="Gyaneshwar P."/>
            <person name="Denny R."/>
            <person name="Mudge J."/>
            <person name="Bharti A.K."/>
            <person name="Farmer A.D."/>
            <person name="May G.D."/>
            <person name="Woodward J.E."/>
            <person name="Medigue C."/>
            <person name="Vallenet D."/>
            <person name="Lajus A."/>
            <person name="Rouy Z."/>
            <person name="Martinez-Vaz B."/>
            <person name="Tiffin P."/>
            <person name="Young N.D."/>
            <person name="Sadowsky M.J."/>
        </authorList>
    </citation>
    <scope>NUCLEOTIDE SEQUENCE [LARGE SCALE GENOMIC DNA]</scope>
    <source>
        <strain evidence="5 6">N6B1</strain>
    </source>
</reference>
<dbReference type="KEGG" id="smer:DU99_20465"/>
<dbReference type="GeneID" id="89572910"/>
<dbReference type="GO" id="GO:0019172">
    <property type="term" value="F:glyoxalase III activity"/>
    <property type="evidence" value="ECO:0007669"/>
    <property type="project" value="TreeGrafter"/>
</dbReference>
<dbReference type="PANTHER" id="PTHR48094:SF11">
    <property type="entry name" value="GLUTATHIONE-INDEPENDENT GLYOXALASE HSP31-RELATED"/>
    <property type="match status" value="1"/>
</dbReference>
<comment type="similarity">
    <text evidence="3">Belongs to the peptidase C56 family. HSP31-like subfamily.</text>
</comment>
<protein>
    <submittedName>
        <fullName evidence="5">Type 1 glutamine amidotransferase domain-containing protein</fullName>
    </submittedName>
</protein>
<dbReference type="InterPro" id="IPR002818">
    <property type="entry name" value="DJ-1/PfpI"/>
</dbReference>
<evidence type="ECO:0000259" key="4">
    <source>
        <dbReference type="Pfam" id="PF01965"/>
    </source>
</evidence>